<protein>
    <submittedName>
        <fullName evidence="2">T9SS type A sorting domain-containing protein</fullName>
    </submittedName>
</protein>
<proteinExistence type="predicted"/>
<evidence type="ECO:0000313" key="3">
    <source>
        <dbReference type="Proteomes" id="UP000618931"/>
    </source>
</evidence>
<dbReference type="PANTHER" id="PTHR46580">
    <property type="entry name" value="SENSOR KINASE-RELATED"/>
    <property type="match status" value="1"/>
</dbReference>
<name>A0ABS0IAM6_9BACT</name>
<dbReference type="RefSeq" id="WP_196295065.1">
    <property type="nucleotide sequence ID" value="NZ_JADQDM010000017.1"/>
</dbReference>
<dbReference type="InterPro" id="IPR013517">
    <property type="entry name" value="FG-GAP"/>
</dbReference>
<gene>
    <name evidence="2" type="ORF">I2H31_21210</name>
</gene>
<sequence>MGLGGELVVAPPATAANGEVAVAASPISLALGDVDADGDLDLVAGGSTGISIRLNNGSGIFTTPSSNGTVAGGANFVTLADVDNDGDLDLASTSGATTVAVRLNENTAPLPVELTAFTATAKAPNVQLNWRTASEKNSACFEVERSLNGQQFDRIGSVAGQGSKTSPTDYAYLDSQAPKTSTSPAPIYYRLRQIDLDGTAIYSPVQAVTLSGKPLLTLYPNPAHGTVTMGGISAGAPVEFFDALGRLVAAAPADAAGTAQQALPAGLAAGVYVVRSGPSTLRLLVE</sequence>
<dbReference type="PANTHER" id="PTHR46580:SF4">
    <property type="entry name" value="ATP_GTP-BINDING PROTEIN"/>
    <property type="match status" value="1"/>
</dbReference>
<evidence type="ECO:0000256" key="1">
    <source>
        <dbReference type="ARBA" id="ARBA00022729"/>
    </source>
</evidence>
<comment type="caution">
    <text evidence="2">The sequence shown here is derived from an EMBL/GenBank/DDBJ whole genome shotgun (WGS) entry which is preliminary data.</text>
</comment>
<dbReference type="NCBIfam" id="TIGR04183">
    <property type="entry name" value="Por_Secre_tail"/>
    <property type="match status" value="1"/>
</dbReference>
<accession>A0ABS0IAM6</accession>
<dbReference type="Gene3D" id="2.130.10.130">
    <property type="entry name" value="Integrin alpha, N-terminal"/>
    <property type="match status" value="1"/>
</dbReference>
<evidence type="ECO:0000313" key="2">
    <source>
        <dbReference type="EMBL" id="MBF9223637.1"/>
    </source>
</evidence>
<dbReference type="SUPFAM" id="SSF69318">
    <property type="entry name" value="Integrin alpha N-terminal domain"/>
    <property type="match status" value="1"/>
</dbReference>
<dbReference type="Proteomes" id="UP000618931">
    <property type="component" value="Unassembled WGS sequence"/>
</dbReference>
<dbReference type="EMBL" id="JADQDM010000017">
    <property type="protein sequence ID" value="MBF9223637.1"/>
    <property type="molecule type" value="Genomic_DNA"/>
</dbReference>
<keyword evidence="3" id="KW-1185">Reference proteome</keyword>
<organism evidence="2 3">
    <name type="scientific">Hymenobacter ruricola</name>
    <dbReference type="NCBI Taxonomy" id="2791023"/>
    <lineage>
        <taxon>Bacteria</taxon>
        <taxon>Pseudomonadati</taxon>
        <taxon>Bacteroidota</taxon>
        <taxon>Cytophagia</taxon>
        <taxon>Cytophagales</taxon>
        <taxon>Hymenobacteraceae</taxon>
        <taxon>Hymenobacter</taxon>
    </lineage>
</organism>
<dbReference type="InterPro" id="IPR026444">
    <property type="entry name" value="Secre_tail"/>
</dbReference>
<dbReference type="Pfam" id="PF13517">
    <property type="entry name" value="FG-GAP_3"/>
    <property type="match status" value="1"/>
</dbReference>
<keyword evidence="1" id="KW-0732">Signal</keyword>
<dbReference type="InterPro" id="IPR028994">
    <property type="entry name" value="Integrin_alpha_N"/>
</dbReference>
<reference evidence="2 3" key="1">
    <citation type="submission" date="2020-11" db="EMBL/GenBank/DDBJ databases">
        <authorList>
            <person name="Kim M.K."/>
        </authorList>
    </citation>
    <scope>NUCLEOTIDE SEQUENCE [LARGE SCALE GENOMIC DNA]</scope>
    <source>
        <strain evidence="2 3">BT662</strain>
    </source>
</reference>